<accession>A0ABU6XQK6</accession>
<evidence type="ECO:0000313" key="2">
    <source>
        <dbReference type="EMBL" id="MED6200095.1"/>
    </source>
</evidence>
<protein>
    <submittedName>
        <fullName evidence="2">Uncharacterized protein</fullName>
    </submittedName>
</protein>
<proteinExistence type="predicted"/>
<feature type="region of interest" description="Disordered" evidence="1">
    <location>
        <begin position="54"/>
        <end position="136"/>
    </location>
</feature>
<comment type="caution">
    <text evidence="2">The sequence shown here is derived from an EMBL/GenBank/DDBJ whole genome shotgun (WGS) entry which is preliminary data.</text>
</comment>
<feature type="compositionally biased region" description="Polar residues" evidence="1">
    <location>
        <begin position="111"/>
        <end position="124"/>
    </location>
</feature>
<dbReference type="Proteomes" id="UP001341840">
    <property type="component" value="Unassembled WGS sequence"/>
</dbReference>
<evidence type="ECO:0000313" key="3">
    <source>
        <dbReference type="Proteomes" id="UP001341840"/>
    </source>
</evidence>
<reference evidence="2 3" key="1">
    <citation type="journal article" date="2023" name="Plants (Basel)">
        <title>Bridging the Gap: Combining Genomics and Transcriptomics Approaches to Understand Stylosanthes scabra, an Orphan Legume from the Brazilian Caatinga.</title>
        <authorList>
            <person name="Ferreira-Neto J.R.C."/>
            <person name="da Silva M.D."/>
            <person name="Binneck E."/>
            <person name="de Melo N.F."/>
            <person name="da Silva R.H."/>
            <person name="de Melo A.L.T.M."/>
            <person name="Pandolfi V."/>
            <person name="Bustamante F.O."/>
            <person name="Brasileiro-Vidal A.C."/>
            <person name="Benko-Iseppon A.M."/>
        </authorList>
    </citation>
    <scope>NUCLEOTIDE SEQUENCE [LARGE SCALE GENOMIC DNA]</scope>
    <source>
        <tissue evidence="2">Leaves</tissue>
    </source>
</reference>
<dbReference type="EMBL" id="JASCZI010212691">
    <property type="protein sequence ID" value="MED6200095.1"/>
    <property type="molecule type" value="Genomic_DNA"/>
</dbReference>
<sequence length="136" mass="14373">MGQPHLTQTQARAHSLLGSDPEAIKTKLLCDIGGLSFKNNENVKVLASIIGTGSTKKVLPCSPTKKLRKSKSVTGGASSRDSDNIPLASLVGAKSQRNPKSGNLGKKSKLPLTSPNLQGRNLSTRIMRLGSKSKLK</sequence>
<evidence type="ECO:0000256" key="1">
    <source>
        <dbReference type="SAM" id="MobiDB-lite"/>
    </source>
</evidence>
<name>A0ABU6XQK6_9FABA</name>
<keyword evidence="3" id="KW-1185">Reference proteome</keyword>
<organism evidence="2 3">
    <name type="scientific">Stylosanthes scabra</name>
    <dbReference type="NCBI Taxonomy" id="79078"/>
    <lineage>
        <taxon>Eukaryota</taxon>
        <taxon>Viridiplantae</taxon>
        <taxon>Streptophyta</taxon>
        <taxon>Embryophyta</taxon>
        <taxon>Tracheophyta</taxon>
        <taxon>Spermatophyta</taxon>
        <taxon>Magnoliopsida</taxon>
        <taxon>eudicotyledons</taxon>
        <taxon>Gunneridae</taxon>
        <taxon>Pentapetalae</taxon>
        <taxon>rosids</taxon>
        <taxon>fabids</taxon>
        <taxon>Fabales</taxon>
        <taxon>Fabaceae</taxon>
        <taxon>Papilionoideae</taxon>
        <taxon>50 kb inversion clade</taxon>
        <taxon>dalbergioids sensu lato</taxon>
        <taxon>Dalbergieae</taxon>
        <taxon>Pterocarpus clade</taxon>
        <taxon>Stylosanthes</taxon>
    </lineage>
</organism>
<gene>
    <name evidence="2" type="ORF">PIB30_081935</name>
</gene>